<dbReference type="EMBL" id="LR828261">
    <property type="protein sequence ID" value="CAD0347020.1"/>
    <property type="molecule type" value="Genomic_DNA"/>
</dbReference>
<evidence type="ECO:0000313" key="1">
    <source>
        <dbReference type="EMBL" id="CAD0347025.1"/>
    </source>
</evidence>
<dbReference type="EMBL" id="LR828261">
    <property type="protein sequence ID" value="CAD0347025.1"/>
    <property type="molecule type" value="Genomic_DNA"/>
</dbReference>
<proteinExistence type="predicted"/>
<organism evidence="1">
    <name type="scientific">Xanthomonas hortorum pv. pelargonii</name>
    <dbReference type="NCBI Taxonomy" id="453602"/>
    <lineage>
        <taxon>Bacteria</taxon>
        <taxon>Pseudomonadati</taxon>
        <taxon>Pseudomonadota</taxon>
        <taxon>Gammaproteobacteria</taxon>
        <taxon>Lysobacterales</taxon>
        <taxon>Lysobacteraceae</taxon>
        <taxon>Xanthomonas</taxon>
    </lineage>
</organism>
<sequence length="76" mass="8292">MRAASAASAGAANFRTKGTASVHLTPLPASNTWKFNAQRYKPRTVTPPEYCFASGKIATTHLRQLHSARLMALDYL</sequence>
<reference evidence="1" key="1">
    <citation type="submission" date="2020-07" db="EMBL/GenBank/DDBJ databases">
        <authorList>
            <person name="Pothier F. J."/>
        </authorList>
    </citation>
    <scope>NUCLEOTIDE SEQUENCE</scope>
    <source>
        <strain evidence="1">CFBP 2533</strain>
    </source>
</reference>
<dbReference type="AlphaFoldDB" id="A0A6V7E769"/>
<gene>
    <name evidence="1" type="ORF">CFBP2533_32190</name>
</gene>
<accession>A0A6V7E769</accession>
<name>A0A6V7E769_9XANT</name>
<protein>
    <submittedName>
        <fullName evidence="1">Uncharacterized protein</fullName>
    </submittedName>
</protein>